<dbReference type="AlphaFoldDB" id="A0A1I6MB65"/>
<keyword evidence="2" id="KW-1185">Reference proteome</keyword>
<name>A0A1I6MB65_9EURY</name>
<reference evidence="1 2" key="1">
    <citation type="submission" date="2016-10" db="EMBL/GenBank/DDBJ databases">
        <authorList>
            <person name="de Groot N.N."/>
        </authorList>
    </citation>
    <scope>NUCLEOTIDE SEQUENCE [LARGE SCALE GENOMIC DNA]</scope>
    <source>
        <strain evidence="1 2">CGMCC 1.10457</strain>
    </source>
</reference>
<evidence type="ECO:0000313" key="1">
    <source>
        <dbReference type="EMBL" id="SFS12832.1"/>
    </source>
</evidence>
<dbReference type="Proteomes" id="UP000199062">
    <property type="component" value="Unassembled WGS sequence"/>
</dbReference>
<dbReference type="EMBL" id="FOZK01000006">
    <property type="protein sequence ID" value="SFS12832.1"/>
    <property type="molecule type" value="Genomic_DNA"/>
</dbReference>
<sequence length="168" mass="18794">MLERSERDALHPFVDETVLRRIDDASATVDSPYADLETLARKVESVSEFLVDVALERELTDYGTVARECGVHSSRLERVLVVLGVHEAASDRPLLPAVVTRADREIPGEAYFRLVELVPDHADDVPADPETREWIWGTHRAAVYRRWAGQSRRDAGPVANGRRGHASD</sequence>
<protein>
    <submittedName>
        <fullName evidence="1">Uncharacterized protein</fullName>
    </submittedName>
</protein>
<evidence type="ECO:0000313" key="2">
    <source>
        <dbReference type="Proteomes" id="UP000199062"/>
    </source>
</evidence>
<gene>
    <name evidence="1" type="ORF">SAMN05216559_4139</name>
</gene>
<dbReference type="RefSeq" id="WP_089819314.1">
    <property type="nucleotide sequence ID" value="NZ_FOZK01000006.1"/>
</dbReference>
<accession>A0A1I6MB65</accession>
<dbReference type="STRING" id="767519.SAMN05216559_4139"/>
<organism evidence="1 2">
    <name type="scientific">Halomicrobium zhouii</name>
    <dbReference type="NCBI Taxonomy" id="767519"/>
    <lineage>
        <taxon>Archaea</taxon>
        <taxon>Methanobacteriati</taxon>
        <taxon>Methanobacteriota</taxon>
        <taxon>Stenosarchaea group</taxon>
        <taxon>Halobacteria</taxon>
        <taxon>Halobacteriales</taxon>
        <taxon>Haloarculaceae</taxon>
        <taxon>Halomicrobium</taxon>
    </lineage>
</organism>
<proteinExistence type="predicted"/>